<dbReference type="PANTHER" id="PTHR42905:SF16">
    <property type="entry name" value="CARBOXYPHOSPHONOENOLPYRUVATE PHOSPHONOMUTASE-LIKE PROTEIN (AFU_ORTHOLOGUE AFUA_5G07230)"/>
    <property type="match status" value="1"/>
</dbReference>
<reference evidence="1" key="1">
    <citation type="submission" date="2021-03" db="EMBL/GenBank/DDBJ databases">
        <title>Leucobacter chromiisoli sp. nov., isolated from chromium-containing soil of chemical plant.</title>
        <authorList>
            <person name="Xu Z."/>
        </authorList>
    </citation>
    <scope>NUCLEOTIDE SEQUENCE</scope>
    <source>
        <strain evidence="1">A2</strain>
    </source>
</reference>
<dbReference type="GO" id="GO:0016829">
    <property type="term" value="F:lyase activity"/>
    <property type="evidence" value="ECO:0007669"/>
    <property type="project" value="UniProtKB-KW"/>
</dbReference>
<dbReference type="Gene3D" id="3.20.20.60">
    <property type="entry name" value="Phosphoenolpyruvate-binding domains"/>
    <property type="match status" value="1"/>
</dbReference>
<protein>
    <submittedName>
        <fullName evidence="1">Isocitrate lyase/phosphoenolpyruvate mutase family protein</fullName>
    </submittedName>
</protein>
<gene>
    <name evidence="1" type="ORF">J4H91_12825</name>
</gene>
<dbReference type="EMBL" id="JAGDYL010000025">
    <property type="protein sequence ID" value="MBO1806190.1"/>
    <property type="molecule type" value="Genomic_DNA"/>
</dbReference>
<sequence>MSDSQREKFERFRAMHFDERPLLVGNAWDAGTARLLASAGFPALATTSAGYAFAHGRLDSAGALTRDEVIANAAEIADATPLPVTADLENGFGHSPEACAETVRAACEAGLVGGSIEDATGDARDPVYDLDVATDRIAASAEAIRGRGFLLTARAENYLCDRPSLDDTIRRLQAYSAAGADVLYAPGLPDLDAVRQVCASLDKPVNVVLGIGAVRFTVSALAEAGVARVSVGGSLARAAYGAVRRAAEELLGPGTADYLSEAMPGSEIAALMER</sequence>
<evidence type="ECO:0000313" key="1">
    <source>
        <dbReference type="EMBL" id="MBO1806190.1"/>
    </source>
</evidence>
<organism evidence="1 2">
    <name type="scientific">Leucobacter ruminantium</name>
    <dbReference type="NCBI Taxonomy" id="1289170"/>
    <lineage>
        <taxon>Bacteria</taxon>
        <taxon>Bacillati</taxon>
        <taxon>Actinomycetota</taxon>
        <taxon>Actinomycetes</taxon>
        <taxon>Micrococcales</taxon>
        <taxon>Microbacteriaceae</taxon>
        <taxon>Leucobacter</taxon>
    </lineage>
</organism>
<dbReference type="InterPro" id="IPR039556">
    <property type="entry name" value="ICL/PEPM"/>
</dbReference>
<comment type="caution">
    <text evidence="1">The sequence shown here is derived from an EMBL/GenBank/DDBJ whole genome shotgun (WGS) entry which is preliminary data.</text>
</comment>
<keyword evidence="2" id="KW-1185">Reference proteome</keyword>
<dbReference type="Pfam" id="PF13714">
    <property type="entry name" value="PEP_mutase"/>
    <property type="match status" value="1"/>
</dbReference>
<proteinExistence type="predicted"/>
<dbReference type="CDD" id="cd00377">
    <property type="entry name" value="ICL_PEPM"/>
    <property type="match status" value="1"/>
</dbReference>
<dbReference type="PANTHER" id="PTHR42905">
    <property type="entry name" value="PHOSPHOENOLPYRUVATE CARBOXYLASE"/>
    <property type="match status" value="1"/>
</dbReference>
<evidence type="ECO:0000313" key="2">
    <source>
        <dbReference type="Proteomes" id="UP000664398"/>
    </source>
</evidence>
<accession>A0A939M3A1</accession>
<dbReference type="SUPFAM" id="SSF51621">
    <property type="entry name" value="Phosphoenolpyruvate/pyruvate domain"/>
    <property type="match status" value="1"/>
</dbReference>
<keyword evidence="1" id="KW-0456">Lyase</keyword>
<dbReference type="InterPro" id="IPR040442">
    <property type="entry name" value="Pyrv_kinase-like_dom_sf"/>
</dbReference>
<dbReference type="AlphaFoldDB" id="A0A939M3A1"/>
<dbReference type="InterPro" id="IPR015813">
    <property type="entry name" value="Pyrv/PenolPyrv_kinase-like_dom"/>
</dbReference>
<dbReference type="Gene3D" id="6.10.250.2750">
    <property type="match status" value="1"/>
</dbReference>
<dbReference type="RefSeq" id="WP_208046650.1">
    <property type="nucleotide sequence ID" value="NZ_JAGDYL010000025.1"/>
</dbReference>
<dbReference type="Proteomes" id="UP000664398">
    <property type="component" value="Unassembled WGS sequence"/>
</dbReference>
<name>A0A939M3A1_9MICO</name>